<keyword evidence="5" id="KW-1185">Reference proteome</keyword>
<dbReference type="OrthoDB" id="10058785at2759"/>
<dbReference type="InterPro" id="IPR038765">
    <property type="entry name" value="Papain-like_cys_pep_sf"/>
</dbReference>
<evidence type="ECO:0000259" key="3">
    <source>
        <dbReference type="SMART" id="SM00645"/>
    </source>
</evidence>
<keyword evidence="2" id="KW-1015">Disulfide bond</keyword>
<dbReference type="Proteomes" id="UP000053660">
    <property type="component" value="Unassembled WGS sequence"/>
</dbReference>
<dbReference type="InterPro" id="IPR025661">
    <property type="entry name" value="Pept_asp_AS"/>
</dbReference>
<dbReference type="GO" id="GO:0006508">
    <property type="term" value="P:proteolysis"/>
    <property type="evidence" value="ECO:0007669"/>
    <property type="project" value="UniProtKB-KW"/>
</dbReference>
<feature type="domain" description="Peptidase C1A papain C-terminal" evidence="3">
    <location>
        <begin position="29"/>
        <end position="242"/>
    </location>
</feature>
<evidence type="ECO:0000313" key="4">
    <source>
        <dbReference type="EMBL" id="KHJ99367.1"/>
    </source>
</evidence>
<dbReference type="PANTHER" id="PTHR12411">
    <property type="entry name" value="CYSTEINE PROTEASE FAMILY C1-RELATED"/>
    <property type="match status" value="1"/>
</dbReference>
<keyword evidence="4" id="KW-0378">Hydrolase</keyword>
<evidence type="ECO:0000313" key="5">
    <source>
        <dbReference type="Proteomes" id="UP000053660"/>
    </source>
</evidence>
<dbReference type="AlphaFoldDB" id="A0A0B1TU37"/>
<comment type="similarity">
    <text evidence="1">Belongs to the peptidase C1 family.</text>
</comment>
<gene>
    <name evidence="4" type="ORF">OESDEN_00605</name>
</gene>
<reference evidence="4 5" key="1">
    <citation type="submission" date="2014-03" db="EMBL/GenBank/DDBJ databases">
        <title>Draft genome of the hookworm Oesophagostomum dentatum.</title>
        <authorList>
            <person name="Mitreva M."/>
        </authorList>
    </citation>
    <scope>NUCLEOTIDE SEQUENCE [LARGE SCALE GENOMIC DNA]</scope>
    <source>
        <strain evidence="4 5">OD-Hann</strain>
    </source>
</reference>
<dbReference type="PROSITE" id="PS00639">
    <property type="entry name" value="THIOL_PROTEASE_HIS"/>
    <property type="match status" value="1"/>
</dbReference>
<dbReference type="GO" id="GO:0008234">
    <property type="term" value="F:cysteine-type peptidase activity"/>
    <property type="evidence" value="ECO:0007669"/>
    <property type="project" value="InterPro"/>
</dbReference>
<dbReference type="SMART" id="SM00645">
    <property type="entry name" value="Pept_C1"/>
    <property type="match status" value="1"/>
</dbReference>
<evidence type="ECO:0000256" key="2">
    <source>
        <dbReference type="ARBA" id="ARBA00023157"/>
    </source>
</evidence>
<sequence length="245" mass="27760">MQYLMDSEYLVAPDDKDRIKIEIAADEDIPDRPSFLILIFCPVAETSAVTVTSTALLRCRGGYEIRAWEYITMYGVCTGGPYGTKGACKPYVFHPCGKHSDQIYYGECPKKSYDTPKCTNICQRGYGIPYKKDKIYAKNFYWLPKDEKAIRKEIMTNGPVQASFDTYTDISSYKGGVYKHTAGGRSGGHAIRIIGWGKDNTTGEDYWLIANSWNVDWGERGYFRMIRGTNDCRLEELVKAGMMDV</sequence>
<proteinExistence type="inferred from homology"/>
<name>A0A0B1TU37_OESDE</name>
<evidence type="ECO:0000256" key="1">
    <source>
        <dbReference type="ARBA" id="ARBA00008455"/>
    </source>
</evidence>
<accession>A0A0B1TU37</accession>
<dbReference type="InterPro" id="IPR013128">
    <property type="entry name" value="Peptidase_C1A"/>
</dbReference>
<dbReference type="Pfam" id="PF00112">
    <property type="entry name" value="Peptidase_C1"/>
    <property type="match status" value="1"/>
</dbReference>
<dbReference type="SUPFAM" id="SSF54001">
    <property type="entry name" value="Cysteine proteinases"/>
    <property type="match status" value="1"/>
</dbReference>
<protein>
    <submittedName>
        <fullName evidence="4">Papain family cysteine protease</fullName>
    </submittedName>
</protein>
<dbReference type="Gene3D" id="3.90.70.10">
    <property type="entry name" value="Cysteine proteinases"/>
    <property type="match status" value="1"/>
</dbReference>
<dbReference type="PROSITE" id="PS00640">
    <property type="entry name" value="THIOL_PROTEASE_ASN"/>
    <property type="match status" value="1"/>
</dbReference>
<dbReference type="EMBL" id="KN549223">
    <property type="protein sequence ID" value="KHJ99367.1"/>
    <property type="molecule type" value="Genomic_DNA"/>
</dbReference>
<dbReference type="InterPro" id="IPR000668">
    <property type="entry name" value="Peptidase_C1A_C"/>
</dbReference>
<organism evidence="4 5">
    <name type="scientific">Oesophagostomum dentatum</name>
    <name type="common">Nodular worm</name>
    <dbReference type="NCBI Taxonomy" id="61180"/>
    <lineage>
        <taxon>Eukaryota</taxon>
        <taxon>Metazoa</taxon>
        <taxon>Ecdysozoa</taxon>
        <taxon>Nematoda</taxon>
        <taxon>Chromadorea</taxon>
        <taxon>Rhabditida</taxon>
        <taxon>Rhabditina</taxon>
        <taxon>Rhabditomorpha</taxon>
        <taxon>Strongyloidea</taxon>
        <taxon>Strongylidae</taxon>
        <taxon>Oesophagostomum</taxon>
    </lineage>
</organism>
<dbReference type="InterPro" id="IPR025660">
    <property type="entry name" value="Pept_his_AS"/>
</dbReference>
<keyword evidence="4" id="KW-0645">Protease</keyword>